<dbReference type="AlphaFoldDB" id="A0A378LV26"/>
<protein>
    <submittedName>
        <fullName evidence="1">Uncharacterized conserved protein</fullName>
    </submittedName>
</protein>
<evidence type="ECO:0000313" key="2">
    <source>
        <dbReference type="Proteomes" id="UP000255297"/>
    </source>
</evidence>
<sequence>MLPAIKSLLSYSNQKVLNRYSRDYPDNQLKSDEAFAELMKYFWLSQKHKTEISVDPHNESLKFHCVIHKEMSDMDDMWHTFLLFTQDYLNFCMEFFDGYIHHTPIGEEEQKDLLLPDFELELNRYLSYIYDNLGQETVEKWFSSLLV</sequence>
<evidence type="ECO:0000313" key="1">
    <source>
        <dbReference type="EMBL" id="STY31323.1"/>
    </source>
</evidence>
<dbReference type="Proteomes" id="UP000255297">
    <property type="component" value="Unassembled WGS sequence"/>
</dbReference>
<keyword evidence="2" id="KW-1185">Reference proteome</keyword>
<name>A0A378LV26_9GAMM</name>
<gene>
    <name evidence="1" type="ORF">NCTC11532_02843</name>
</gene>
<reference evidence="1 2" key="1">
    <citation type="submission" date="2018-06" db="EMBL/GenBank/DDBJ databases">
        <authorList>
            <consortium name="Pathogen Informatics"/>
            <person name="Doyle S."/>
        </authorList>
    </citation>
    <scope>NUCLEOTIDE SEQUENCE [LARGE SCALE GENOMIC DNA]</scope>
    <source>
        <strain evidence="1 2">NCTC11532</strain>
    </source>
</reference>
<proteinExistence type="predicted"/>
<dbReference type="OrthoDB" id="278697at2"/>
<dbReference type="EMBL" id="UGPB01000001">
    <property type="protein sequence ID" value="STY31323.1"/>
    <property type="molecule type" value="Genomic_DNA"/>
</dbReference>
<accession>A0A378LV26</accession>
<dbReference type="RefSeq" id="WP_031566341.1">
    <property type="nucleotide sequence ID" value="NZ_CAAAIS010000006.1"/>
</dbReference>
<organism evidence="1 2">
    <name type="scientific">Legionella wadsworthii</name>
    <dbReference type="NCBI Taxonomy" id="28088"/>
    <lineage>
        <taxon>Bacteria</taxon>
        <taxon>Pseudomonadati</taxon>
        <taxon>Pseudomonadota</taxon>
        <taxon>Gammaproteobacteria</taxon>
        <taxon>Legionellales</taxon>
        <taxon>Legionellaceae</taxon>
        <taxon>Legionella</taxon>
    </lineage>
</organism>